<accession>A0AAD4ECU1</accession>
<feature type="compositionally biased region" description="Polar residues" evidence="1">
    <location>
        <begin position="635"/>
        <end position="646"/>
    </location>
</feature>
<keyword evidence="3" id="KW-1185">Reference proteome</keyword>
<feature type="region of interest" description="Disordered" evidence="1">
    <location>
        <begin position="1072"/>
        <end position="1091"/>
    </location>
</feature>
<name>A0AAD4ECU1_9AGAM</name>
<feature type="region of interest" description="Disordered" evidence="1">
    <location>
        <begin position="725"/>
        <end position="774"/>
    </location>
</feature>
<organism evidence="2 3">
    <name type="scientific">Suillus fuscotomentosus</name>
    <dbReference type="NCBI Taxonomy" id="1912939"/>
    <lineage>
        <taxon>Eukaryota</taxon>
        <taxon>Fungi</taxon>
        <taxon>Dikarya</taxon>
        <taxon>Basidiomycota</taxon>
        <taxon>Agaricomycotina</taxon>
        <taxon>Agaricomycetes</taxon>
        <taxon>Agaricomycetidae</taxon>
        <taxon>Boletales</taxon>
        <taxon>Suillineae</taxon>
        <taxon>Suillaceae</taxon>
        <taxon>Suillus</taxon>
    </lineage>
</organism>
<feature type="region of interest" description="Disordered" evidence="1">
    <location>
        <begin position="635"/>
        <end position="655"/>
    </location>
</feature>
<comment type="caution">
    <text evidence="2">The sequence shown here is derived from an EMBL/GenBank/DDBJ whole genome shotgun (WGS) entry which is preliminary data.</text>
</comment>
<feature type="compositionally biased region" description="Basic and acidic residues" evidence="1">
    <location>
        <begin position="861"/>
        <end position="872"/>
    </location>
</feature>
<sequence length="1381" mass="150956">MTELDKAIEALKAAVKQSGIDKRVGDVVSQFTSYLILLKSSSPSSQSISKLCSILRRPLVPLYAAVPGPALQLSSAVLRKVVDEKLRNALNARNLQLSAWWNDVAVALLSGVLDFLDKHGDDMTKETIALAFYPTICTLFFYQDSSLTLLPRTQRTAYSLLHGTLSGHPGNQRRLRDNAVLGGSLIGIAISQSKDYLVIEALLDIVGWLIPITNQTEKGMVKRTEFINDLFAVVQNLVNTLQYISSSHWEDTVMKIMDTLARSDITFPQSFALEEVDVCGKCYPQPTAFDRLHLDREFFLANVVEQDDVCDSLKISYGHIRSVTIDVSKAPPHGKVIVHVDLTTPPSIGDASFDIPAGQELYLKFEIRREDLSRLMEALRRRGIVKLSFIGENPQQQAKKRRSVGLAHSIRLSGDSSPPPQGSQYEDKVKRVQNVYETNFPDDARSITAHSEQESMSAQHALPRIPADKPAVQEFKNNASAERAKKTVPRPRPVFKSAKKVAPLPVTPPRKSSAKDDPISAVHVSVFGESDEELSEISDDELLKPVADVRLIVHPAQIIKAKPATSLSAKSISFQPAPPTKRIAKRRLIVESDEEEIRATPKAAQRATVSPAKPDINVKTVTTELSKTHRIDGKCSSTLRSSSTIDTDPKDVPLEVKRPCTLSNKETSHPGSTNNVARTHLDDDAFLQDASVHDQVPPCKTIPDAELTAHGIILTSPMKNLATANIPAKLAGTRRKRDDANSPTRAPKVSEDDHPPKKKARNTGDITIKRAASILPDPFEPSTISITIAKAPRKYGKKGKALSPIPPENVDSDEVPGATLRGKTNARAKPVRASKPAPKKVPTPISGRQTRAGVMRRRNEKPKFESPKEIKPKLQPSEADTGIVAAPEPVDQIMKVEPLHNDATNTPSVSLKPESASREQANKMDMDRAGASTKTKTGDTNAVVLTKVSLTPQKLSFQIIEKKPSTPERAHTPKPKRAPWEDPIFVAQHAPAEEVEPLGVSPLDEDPLEPIQDVASGDMAEAFFGDFIDYSVSLKGSEDPILPASSDPPPLQLTPRKPPVCIDLTLDPTPVKDCHNSAKDRGVSKDAGMLPSKVPHPVESFIAVPVALHVTGRQDGHGTSIGVPKPSADVAMDVVISQDPSVLPIPSHNEERREQLAALNISPTPIRTNDAESSSAEPRDMRPSPSVPVRRRQSVVSFASPLVTRPNSDDAVQIPTMTYLKSSIRSNNHGAFRNGISGTNTRPPKGPILDRVVSLVSDDEFESSSPVRKPSSNRVRFENDGLQYSLSPLALKTSAHPVKQMPVKIFQEQRAKKSPREISRRNIKSDENNDIQDIVDVLSDIQTVIVKGIANKFKSVNNEVRAGREELLRDAAEDLHALADA</sequence>
<evidence type="ECO:0000256" key="1">
    <source>
        <dbReference type="SAM" id="MobiDB-lite"/>
    </source>
</evidence>
<feature type="region of interest" description="Disordered" evidence="1">
    <location>
        <begin position="792"/>
        <end position="878"/>
    </location>
</feature>
<feature type="region of interest" description="Disordered" evidence="1">
    <location>
        <begin position="396"/>
        <end position="426"/>
    </location>
</feature>
<feature type="compositionally biased region" description="Basic and acidic residues" evidence="1">
    <location>
        <begin position="1072"/>
        <end position="1084"/>
    </location>
</feature>
<gene>
    <name evidence="2" type="ORF">F5891DRAFT_1015824</name>
</gene>
<dbReference type="Proteomes" id="UP001195769">
    <property type="component" value="Unassembled WGS sequence"/>
</dbReference>
<dbReference type="EMBL" id="JABBWK010000011">
    <property type="protein sequence ID" value="KAG1903910.1"/>
    <property type="molecule type" value="Genomic_DNA"/>
</dbReference>
<feature type="region of interest" description="Disordered" evidence="1">
    <location>
        <begin position="1157"/>
        <end position="1191"/>
    </location>
</feature>
<dbReference type="GeneID" id="64655194"/>
<protein>
    <submittedName>
        <fullName evidence="2">Uncharacterized protein</fullName>
    </submittedName>
</protein>
<evidence type="ECO:0000313" key="3">
    <source>
        <dbReference type="Proteomes" id="UP001195769"/>
    </source>
</evidence>
<feature type="compositionally biased region" description="Polar residues" evidence="1">
    <location>
        <begin position="1161"/>
        <end position="1176"/>
    </location>
</feature>
<reference evidence="2" key="1">
    <citation type="journal article" date="2020" name="New Phytol.">
        <title>Comparative genomics reveals dynamic genome evolution in host specialist ectomycorrhizal fungi.</title>
        <authorList>
            <person name="Lofgren L.A."/>
            <person name="Nguyen N.H."/>
            <person name="Vilgalys R."/>
            <person name="Ruytinx J."/>
            <person name="Liao H.L."/>
            <person name="Branco S."/>
            <person name="Kuo A."/>
            <person name="LaButti K."/>
            <person name="Lipzen A."/>
            <person name="Andreopoulos W."/>
            <person name="Pangilinan J."/>
            <person name="Riley R."/>
            <person name="Hundley H."/>
            <person name="Na H."/>
            <person name="Barry K."/>
            <person name="Grigoriev I.V."/>
            <person name="Stajich J.E."/>
            <person name="Kennedy P.G."/>
        </authorList>
    </citation>
    <scope>NUCLEOTIDE SEQUENCE</scope>
    <source>
        <strain evidence="2">FC203</strain>
    </source>
</reference>
<dbReference type="RefSeq" id="XP_041229485.1">
    <property type="nucleotide sequence ID" value="XM_041360896.1"/>
</dbReference>
<evidence type="ECO:0000313" key="2">
    <source>
        <dbReference type="EMBL" id="KAG1903910.1"/>
    </source>
</evidence>
<proteinExistence type="predicted"/>